<name>A0A495LWQ2_9FLAO</name>
<dbReference type="AlphaFoldDB" id="A0A495LWQ2"/>
<dbReference type="InterPro" id="IPR024294">
    <property type="entry name" value="DUF3810"/>
</dbReference>
<dbReference type="EMBL" id="RBLC01000008">
    <property type="protein sequence ID" value="RKS17485.1"/>
    <property type="molecule type" value="Genomic_DNA"/>
</dbReference>
<reference evidence="2 3" key="1">
    <citation type="submission" date="2018-10" db="EMBL/GenBank/DDBJ databases">
        <title>Genomic Encyclopedia of Archaeal and Bacterial Type Strains, Phase II (KMG-II): from individual species to whole genera.</title>
        <authorList>
            <person name="Goeker M."/>
        </authorList>
    </citation>
    <scope>NUCLEOTIDE SEQUENCE [LARGE SCALE GENOMIC DNA]</scope>
    <source>
        <strain evidence="2 3">DSM 29537</strain>
    </source>
</reference>
<feature type="transmembrane region" description="Helical" evidence="1">
    <location>
        <begin position="7"/>
        <end position="29"/>
    </location>
</feature>
<evidence type="ECO:0000313" key="3">
    <source>
        <dbReference type="Proteomes" id="UP000277579"/>
    </source>
</evidence>
<keyword evidence="1" id="KW-0812">Transmembrane</keyword>
<proteinExistence type="predicted"/>
<dbReference type="RefSeq" id="WP_121377643.1">
    <property type="nucleotide sequence ID" value="NZ_RBLC01000008.1"/>
</dbReference>
<protein>
    <submittedName>
        <fullName evidence="2">Uncharacterized protein DUF3810</fullName>
    </submittedName>
</protein>
<evidence type="ECO:0000313" key="2">
    <source>
        <dbReference type="EMBL" id="RKS17485.1"/>
    </source>
</evidence>
<evidence type="ECO:0000256" key="1">
    <source>
        <dbReference type="SAM" id="Phobius"/>
    </source>
</evidence>
<accession>A0A495LWQ2</accession>
<sequence>MKKSKIIWSIFLVVQIIILNIVSFFPEAIEKYYSNGFYLWLSKISRTLFGRLPFSFGDIAYTVLICFLIYRLYKRRAQLFSWASWKMDWKSKTLSVLSFISIFYFLFNCLWGLNYHRVPLYAKMKLDKDYTLEELQAFTKQMIAKTNEIHSQIVKNDSLKVDNPYEIEKIYALTQDGYDELGKQYSYFQYQVPSIKKSLVSLPLTYMGFGGYLNPFTNEAQVNYKIPKYNFPTTVCHEMAHQIGYASESEANFIGYLASINNPNIYFKYSGYSYALKYCLGNIEKIEEGKSKELLPLIHPGILKNFQESKDFWDSYQTPIDTFFHYFYDHFLKINQQKDGLESYSKFVGLMIGYYKNHPL</sequence>
<organism evidence="2 3">
    <name type="scientific">Flavobacterium endophyticum</name>
    <dbReference type="NCBI Taxonomy" id="1540163"/>
    <lineage>
        <taxon>Bacteria</taxon>
        <taxon>Pseudomonadati</taxon>
        <taxon>Bacteroidota</taxon>
        <taxon>Flavobacteriia</taxon>
        <taxon>Flavobacteriales</taxon>
        <taxon>Flavobacteriaceae</taxon>
        <taxon>Flavobacterium</taxon>
    </lineage>
</organism>
<dbReference type="OrthoDB" id="1048788at2"/>
<keyword evidence="1" id="KW-1133">Transmembrane helix</keyword>
<comment type="caution">
    <text evidence="2">The sequence shown here is derived from an EMBL/GenBank/DDBJ whole genome shotgun (WGS) entry which is preliminary data.</text>
</comment>
<feature type="transmembrane region" description="Helical" evidence="1">
    <location>
        <begin position="49"/>
        <end position="73"/>
    </location>
</feature>
<keyword evidence="1" id="KW-0472">Membrane</keyword>
<dbReference type="Proteomes" id="UP000277579">
    <property type="component" value="Unassembled WGS sequence"/>
</dbReference>
<dbReference type="Pfam" id="PF12725">
    <property type="entry name" value="DUF3810"/>
    <property type="match status" value="1"/>
</dbReference>
<keyword evidence="3" id="KW-1185">Reference proteome</keyword>
<feature type="transmembrane region" description="Helical" evidence="1">
    <location>
        <begin position="94"/>
        <end position="113"/>
    </location>
</feature>
<gene>
    <name evidence="2" type="ORF">CLV94_3372</name>
</gene>